<proteinExistence type="predicted"/>
<keyword evidence="2" id="KW-0378">Hydrolase</keyword>
<dbReference type="Gene3D" id="3.30.70.2330">
    <property type="match status" value="1"/>
</dbReference>
<keyword evidence="4" id="KW-0540">Nuclease</keyword>
<sequence length="246" mass="28153">MTNSNSVYVAWQEPDTRNWHVVGNLQERNSGYVFKYTKGALKSSKFTFFSGMNDVRETYVSEELFPLFKNRLLSPRRPEYPRFIKWLGFEDDSVNAIDILARSGGLRSTDQLQIFKKIEADENGRFEHFFFLHGLSYLNSMANERVTGLQPGENLRLCLDPQNEFDGDAVIVRADKPAEIVGYCPRYLSNDIKKMLLNDPKSVTLSVEKISDDAPHNYRLLCKLSGTLNSACQASLILQDEFESIE</sequence>
<feature type="domain" description="HIRAN" evidence="3">
    <location>
        <begin position="125"/>
        <end position="228"/>
    </location>
</feature>
<dbReference type="GO" id="GO:0008270">
    <property type="term" value="F:zinc ion binding"/>
    <property type="evidence" value="ECO:0007669"/>
    <property type="project" value="InterPro"/>
</dbReference>
<protein>
    <submittedName>
        <fullName evidence="4">Restriction endonuclease</fullName>
    </submittedName>
</protein>
<dbReference type="SMART" id="SM00910">
    <property type="entry name" value="HIRAN"/>
    <property type="match status" value="1"/>
</dbReference>
<dbReference type="InterPro" id="IPR014905">
    <property type="entry name" value="HIRAN"/>
</dbReference>
<keyword evidence="4" id="KW-0255">Endonuclease</keyword>
<dbReference type="EMBL" id="SDCU01000015">
    <property type="protein sequence ID" value="TCY04418.1"/>
    <property type="molecule type" value="Genomic_DNA"/>
</dbReference>
<dbReference type="Pfam" id="PF08797">
    <property type="entry name" value="HIRAN"/>
    <property type="match status" value="1"/>
</dbReference>
<evidence type="ECO:0000256" key="2">
    <source>
        <dbReference type="ARBA" id="ARBA00022801"/>
    </source>
</evidence>
<evidence type="ECO:0000313" key="4">
    <source>
        <dbReference type="EMBL" id="TCY04418.1"/>
    </source>
</evidence>
<keyword evidence="1" id="KW-0479">Metal-binding</keyword>
<name>A0A483NWC8_KLEPN</name>
<dbReference type="RefSeq" id="WP_004216513.1">
    <property type="nucleotide sequence ID" value="NZ_BHZA01000019.1"/>
</dbReference>
<organism evidence="4">
    <name type="scientific">Klebsiella pneumoniae</name>
    <dbReference type="NCBI Taxonomy" id="573"/>
    <lineage>
        <taxon>Bacteria</taxon>
        <taxon>Pseudomonadati</taxon>
        <taxon>Pseudomonadota</taxon>
        <taxon>Gammaproteobacteria</taxon>
        <taxon>Enterobacterales</taxon>
        <taxon>Enterobacteriaceae</taxon>
        <taxon>Klebsiella/Raoultella group</taxon>
        <taxon>Klebsiella</taxon>
        <taxon>Klebsiella pneumoniae complex</taxon>
    </lineage>
</organism>
<dbReference type="AlphaFoldDB" id="A0A483NWC8"/>
<evidence type="ECO:0000256" key="1">
    <source>
        <dbReference type="ARBA" id="ARBA00022723"/>
    </source>
</evidence>
<dbReference type="GO" id="GO:0016818">
    <property type="term" value="F:hydrolase activity, acting on acid anhydrides, in phosphorus-containing anhydrides"/>
    <property type="evidence" value="ECO:0007669"/>
    <property type="project" value="InterPro"/>
</dbReference>
<dbReference type="GO" id="GO:0004519">
    <property type="term" value="F:endonuclease activity"/>
    <property type="evidence" value="ECO:0007669"/>
    <property type="project" value="UniProtKB-KW"/>
</dbReference>
<evidence type="ECO:0000259" key="3">
    <source>
        <dbReference type="SMART" id="SM00910"/>
    </source>
</evidence>
<reference evidence="4" key="1">
    <citation type="submission" date="2019-01" db="EMBL/GenBank/DDBJ databases">
        <authorList>
            <person name="Lista F."/>
            <person name="Anselmo A."/>
        </authorList>
    </citation>
    <scope>NUCLEOTIDE SEQUENCE</scope>
    <source>
        <strain evidence="4">2S</strain>
    </source>
</reference>
<gene>
    <name evidence="4" type="ORF">ETF11_14405</name>
</gene>
<accession>A0A483NWC8</accession>
<dbReference type="GO" id="GO:0003676">
    <property type="term" value="F:nucleic acid binding"/>
    <property type="evidence" value="ECO:0007669"/>
    <property type="project" value="InterPro"/>
</dbReference>
<comment type="caution">
    <text evidence="4">The sequence shown here is derived from an EMBL/GenBank/DDBJ whole genome shotgun (WGS) entry which is preliminary data.</text>
</comment>